<evidence type="ECO:0000256" key="3">
    <source>
        <dbReference type="ARBA" id="ARBA00022989"/>
    </source>
</evidence>
<organism evidence="6 7">
    <name type="scientific">Microbacterium phycohabitans</name>
    <dbReference type="NCBI Taxonomy" id="3075993"/>
    <lineage>
        <taxon>Bacteria</taxon>
        <taxon>Bacillati</taxon>
        <taxon>Actinomycetota</taxon>
        <taxon>Actinomycetes</taxon>
        <taxon>Micrococcales</taxon>
        <taxon>Microbacteriaceae</taxon>
        <taxon>Microbacterium</taxon>
    </lineage>
</organism>
<reference evidence="6 7" key="1">
    <citation type="submission" date="2023-09" db="EMBL/GenBank/DDBJ databases">
        <title>Microbacterium fusihabitans sp. nov., Microbacterium phycihabitans sp. nov., and Microbacterium cervinum sp. nov., isolated from dried seaweeds of beach.</title>
        <authorList>
            <person name="Lee S.D."/>
        </authorList>
    </citation>
    <scope>NUCLEOTIDE SEQUENCE [LARGE SCALE GENOMIC DNA]</scope>
    <source>
        <strain evidence="6 7">KSW2-29</strain>
    </source>
</reference>
<comment type="caution">
    <text evidence="6">The sequence shown here is derived from an EMBL/GenBank/DDBJ whole genome shotgun (WGS) entry which is preliminary data.</text>
</comment>
<dbReference type="InterPro" id="IPR007343">
    <property type="entry name" value="Uncharacterised_pept_Zn_put"/>
</dbReference>
<gene>
    <name evidence="6" type="ORF">RWH44_07930</name>
</gene>
<dbReference type="Pfam" id="PF04228">
    <property type="entry name" value="Zn_peptidase"/>
    <property type="match status" value="1"/>
</dbReference>
<dbReference type="Proteomes" id="UP001261125">
    <property type="component" value="Unassembled WGS sequence"/>
</dbReference>
<evidence type="ECO:0000313" key="7">
    <source>
        <dbReference type="Proteomes" id="UP001261125"/>
    </source>
</evidence>
<evidence type="ECO:0000256" key="5">
    <source>
        <dbReference type="SAM" id="Phobius"/>
    </source>
</evidence>
<keyword evidence="7" id="KW-1185">Reference proteome</keyword>
<dbReference type="SUPFAM" id="SSF55486">
    <property type="entry name" value="Metalloproteases ('zincins'), catalytic domain"/>
    <property type="match status" value="1"/>
</dbReference>
<dbReference type="RefSeq" id="WP_316004147.1">
    <property type="nucleotide sequence ID" value="NZ_JAWDIT010000002.1"/>
</dbReference>
<dbReference type="PANTHER" id="PTHR30168:SF0">
    <property type="entry name" value="INNER MEMBRANE PROTEIN"/>
    <property type="match status" value="1"/>
</dbReference>
<protein>
    <submittedName>
        <fullName evidence="6">Neutral zinc metallopeptidase</fullName>
    </submittedName>
</protein>
<comment type="subcellular location">
    <subcellularLocation>
        <location evidence="1">Membrane</location>
        <topology evidence="1">Single-pass membrane protein</topology>
    </subcellularLocation>
</comment>
<evidence type="ECO:0000256" key="1">
    <source>
        <dbReference type="ARBA" id="ARBA00004167"/>
    </source>
</evidence>
<keyword evidence="4 5" id="KW-0472">Membrane</keyword>
<accession>A0ABU3SLE4</accession>
<evidence type="ECO:0000256" key="2">
    <source>
        <dbReference type="ARBA" id="ARBA00022692"/>
    </source>
</evidence>
<dbReference type="PANTHER" id="PTHR30168">
    <property type="entry name" value="PUTATIVE MEMBRANE PROTEIN YPFJ"/>
    <property type="match status" value="1"/>
</dbReference>
<keyword evidence="3 5" id="KW-1133">Transmembrane helix</keyword>
<keyword evidence="2 5" id="KW-0812">Transmembrane</keyword>
<feature type="transmembrane region" description="Helical" evidence="5">
    <location>
        <begin position="21"/>
        <end position="42"/>
    </location>
</feature>
<proteinExistence type="predicted"/>
<dbReference type="EMBL" id="JAWDIT010000002">
    <property type="protein sequence ID" value="MDU0345632.1"/>
    <property type="molecule type" value="Genomic_DNA"/>
</dbReference>
<evidence type="ECO:0000313" key="6">
    <source>
        <dbReference type="EMBL" id="MDU0345632.1"/>
    </source>
</evidence>
<sequence length="290" mass="30054">MTFNDNARVGGNSAKRRGGTVAAVGGGAVGLGAIVVLLISAFTGTDLTGLLGGGAPAAPQSGGESIANCSTGQDANNDDTCRLAAATLSIDQFWQERLDGYRQPQLIIVDQATSSSCGTASNATGPFYCPPDETVYVDPTFFSILREQYDTTAGPLAQLYVLAHEYGHHVQNLTGVMDQYPNNGTGPDSNGVRTELQADCYAGAWVAAAGEQVDENGTPYLQPPTDQQITDALSAAAAVGDDHIQAEAGQVTNPESFTHGSSEQRTRWFDAGRQGGVNACDTFSVPGGSL</sequence>
<evidence type="ECO:0000256" key="4">
    <source>
        <dbReference type="ARBA" id="ARBA00023136"/>
    </source>
</evidence>
<name>A0ABU3SLE4_9MICO</name>